<dbReference type="Proteomes" id="UP001515683">
    <property type="component" value="Unassembled WGS sequence"/>
</dbReference>
<dbReference type="EMBL" id="VWXF01000002">
    <property type="protein sequence ID" value="NIF21542.1"/>
    <property type="molecule type" value="Genomic_DNA"/>
</dbReference>
<evidence type="ECO:0000313" key="2">
    <source>
        <dbReference type="Proteomes" id="UP001515683"/>
    </source>
</evidence>
<comment type="caution">
    <text evidence="1">The sequence shown here is derived from an EMBL/GenBank/DDBJ whole genome shotgun (WGS) entry which is preliminary data.</text>
</comment>
<keyword evidence="2" id="KW-1185">Reference proteome</keyword>
<protein>
    <recommendedName>
        <fullName evidence="3">DUF2867 domain-containing protein</fullName>
    </recommendedName>
</protein>
<organism evidence="1 2">
    <name type="scientific">Candidatus Pantoea multigeneris</name>
    <dbReference type="NCBI Taxonomy" id="2608357"/>
    <lineage>
        <taxon>Bacteria</taxon>
        <taxon>Pseudomonadati</taxon>
        <taxon>Pseudomonadota</taxon>
        <taxon>Gammaproteobacteria</taxon>
        <taxon>Enterobacterales</taxon>
        <taxon>Erwiniaceae</taxon>
        <taxon>Pantoea</taxon>
    </lineage>
</organism>
<sequence>MPFLGFISAQACRHWQDASPFLPIFSFHEKHQSAPLNALPESIIHAVQTLDMHEDPLIKHLLALRQLPDRLRRRIAPAPSFSLDSFTLLHQDSDELSFGLVGRFWQSALMFPKPEDAQQFLQFADPNAAKLVLRFKVITDSAGETRLCTETFVYCPTPGVKARFSCYWLLIRPASGWIRRRTLRLVQRKLAVEVSSPET</sequence>
<evidence type="ECO:0000313" key="1">
    <source>
        <dbReference type="EMBL" id="NIF21542.1"/>
    </source>
</evidence>
<evidence type="ECO:0008006" key="3">
    <source>
        <dbReference type="Google" id="ProtNLM"/>
    </source>
</evidence>
<accession>A0ABX0RB13</accession>
<proteinExistence type="predicted"/>
<name>A0ABX0RB13_9GAMM</name>
<reference evidence="1 2" key="1">
    <citation type="journal article" date="2019" name="bioRxiv">
        <title>Bacteria contribute to plant secondary compound degradation in a generalist herbivore system.</title>
        <authorList>
            <person name="Francoeur C.B."/>
            <person name="Khadempour L."/>
            <person name="Moreira-Soto R.D."/>
            <person name="Gotting K."/>
            <person name="Book A.J."/>
            <person name="Pinto-Tomas A.A."/>
            <person name="Keefover-Ring K."/>
            <person name="Currie C.R."/>
        </authorList>
    </citation>
    <scope>NUCLEOTIDE SEQUENCE [LARGE SCALE GENOMIC DNA]</scope>
    <source>
        <strain evidence="1">Acro-835</strain>
    </source>
</reference>
<dbReference type="RefSeq" id="WP_167013518.1">
    <property type="nucleotide sequence ID" value="NZ_VWXF01000002.1"/>
</dbReference>
<gene>
    <name evidence="1" type="ORF">F3J40_08015</name>
</gene>